<keyword evidence="10" id="KW-0812">Transmembrane</keyword>
<evidence type="ECO:0000256" key="7">
    <source>
        <dbReference type="ARBA" id="ARBA00023033"/>
    </source>
</evidence>
<evidence type="ECO:0000256" key="9">
    <source>
        <dbReference type="RuleBase" id="RU000461"/>
    </source>
</evidence>
<dbReference type="InterPro" id="IPR036396">
    <property type="entry name" value="Cyt_P450_sf"/>
</dbReference>
<keyword evidence="10" id="KW-0472">Membrane</keyword>
<evidence type="ECO:0000256" key="8">
    <source>
        <dbReference type="PIRSR" id="PIRSR602401-1"/>
    </source>
</evidence>
<keyword evidence="10" id="KW-1133">Transmembrane helix</keyword>
<dbReference type="PANTHER" id="PTHR47955:SF8">
    <property type="entry name" value="CYTOCHROME P450 71D11-LIKE"/>
    <property type="match status" value="1"/>
</dbReference>
<dbReference type="GO" id="GO:0016705">
    <property type="term" value="F:oxidoreductase activity, acting on paired donors, with incorporation or reduction of molecular oxygen"/>
    <property type="evidence" value="ECO:0007669"/>
    <property type="project" value="InterPro"/>
</dbReference>
<dbReference type="InterPro" id="IPR001128">
    <property type="entry name" value="Cyt_P450"/>
</dbReference>
<keyword evidence="4 8" id="KW-0479">Metal-binding</keyword>
<gene>
    <name evidence="11" type="ORF">F2P56_010496</name>
</gene>
<dbReference type="CDD" id="cd11072">
    <property type="entry name" value="CYP71-like"/>
    <property type="match status" value="1"/>
</dbReference>
<name>A0A834D070_JUGRE</name>
<reference evidence="11" key="2">
    <citation type="submission" date="2020-03" db="EMBL/GenBank/DDBJ databases">
        <title>Walnut 2.0.</title>
        <authorList>
            <person name="Marrano A."/>
            <person name="Britton M."/>
            <person name="Zimin A.V."/>
            <person name="Zaini P.A."/>
            <person name="Workman R."/>
            <person name="Puiu D."/>
            <person name="Bianco L."/>
            <person name="Allen B.J."/>
            <person name="Troggio M."/>
            <person name="Leslie C.A."/>
            <person name="Timp W."/>
            <person name="Dendekar A."/>
            <person name="Salzberg S.L."/>
            <person name="Neale D.B."/>
        </authorList>
    </citation>
    <scope>NUCLEOTIDE SEQUENCE</scope>
    <source>
        <tissue evidence="11">Leaves</tissue>
    </source>
</reference>
<feature type="binding site" description="axial binding residue" evidence="8">
    <location>
        <position position="459"/>
    </location>
    <ligand>
        <name>heme</name>
        <dbReference type="ChEBI" id="CHEBI:30413"/>
    </ligand>
    <ligandPart>
        <name>Fe</name>
        <dbReference type="ChEBI" id="CHEBI:18248"/>
    </ligandPart>
</feature>
<evidence type="ECO:0000313" key="12">
    <source>
        <dbReference type="Proteomes" id="UP000619265"/>
    </source>
</evidence>
<dbReference type="AlphaFoldDB" id="A0A834D070"/>
<dbReference type="PRINTS" id="PR00463">
    <property type="entry name" value="EP450I"/>
</dbReference>
<comment type="similarity">
    <text evidence="2 9">Belongs to the cytochrome P450 family.</text>
</comment>
<evidence type="ECO:0008006" key="13">
    <source>
        <dbReference type="Google" id="ProtNLM"/>
    </source>
</evidence>
<evidence type="ECO:0000256" key="4">
    <source>
        <dbReference type="ARBA" id="ARBA00022723"/>
    </source>
</evidence>
<dbReference type="GO" id="GO:0005506">
    <property type="term" value="F:iron ion binding"/>
    <property type="evidence" value="ECO:0007669"/>
    <property type="project" value="InterPro"/>
</dbReference>
<dbReference type="Proteomes" id="UP000619265">
    <property type="component" value="Unassembled WGS sequence"/>
</dbReference>
<dbReference type="OrthoDB" id="2789670at2759"/>
<dbReference type="EMBL" id="LIHL02000005">
    <property type="protein sequence ID" value="KAF5469941.1"/>
    <property type="molecule type" value="Genomic_DNA"/>
</dbReference>
<dbReference type="Gramene" id="Jr05_02400_p1">
    <property type="protein sequence ID" value="cds.Jr05_02400_p1"/>
    <property type="gene ID" value="Jr05_02400"/>
</dbReference>
<dbReference type="Gene3D" id="1.10.630.10">
    <property type="entry name" value="Cytochrome P450"/>
    <property type="match status" value="1"/>
</dbReference>
<dbReference type="GO" id="GO:0020037">
    <property type="term" value="F:heme binding"/>
    <property type="evidence" value="ECO:0007669"/>
    <property type="project" value="InterPro"/>
</dbReference>
<comment type="cofactor">
    <cofactor evidence="1 8">
        <name>heme</name>
        <dbReference type="ChEBI" id="CHEBI:30413"/>
    </cofactor>
</comment>
<reference evidence="11" key="1">
    <citation type="submission" date="2015-10" db="EMBL/GenBank/DDBJ databases">
        <authorList>
            <person name="Martinez-Garcia P.J."/>
            <person name="Crepeau M.W."/>
            <person name="Puiu D."/>
            <person name="Gonzalez-Ibeas D."/>
            <person name="Whalen J."/>
            <person name="Stevens K."/>
            <person name="Paul R."/>
            <person name="Butterfield T."/>
            <person name="Britton M."/>
            <person name="Reagan R."/>
            <person name="Chakraborty S."/>
            <person name="Walawage S.L."/>
            <person name="Vasquez-Gross H.A."/>
            <person name="Cardeno C."/>
            <person name="Famula R."/>
            <person name="Pratt K."/>
            <person name="Kuruganti S."/>
            <person name="Aradhya M.K."/>
            <person name="Leslie C.A."/>
            <person name="Dandekar A.M."/>
            <person name="Salzberg S.L."/>
            <person name="Wegrzyn J.L."/>
            <person name="Langley C.H."/>
            <person name="Neale D.B."/>
        </authorList>
    </citation>
    <scope>NUCLEOTIDE SEQUENCE</scope>
    <source>
        <tissue evidence="11">Leaves</tissue>
    </source>
</reference>
<evidence type="ECO:0000256" key="5">
    <source>
        <dbReference type="ARBA" id="ARBA00023002"/>
    </source>
</evidence>
<feature type="transmembrane region" description="Helical" evidence="10">
    <location>
        <begin position="12"/>
        <end position="35"/>
    </location>
</feature>
<evidence type="ECO:0000256" key="6">
    <source>
        <dbReference type="ARBA" id="ARBA00023004"/>
    </source>
</evidence>
<dbReference type="GO" id="GO:0004497">
    <property type="term" value="F:monooxygenase activity"/>
    <property type="evidence" value="ECO:0007669"/>
    <property type="project" value="UniProtKB-KW"/>
</dbReference>
<dbReference type="SUPFAM" id="SSF48264">
    <property type="entry name" value="Cytochrome P450"/>
    <property type="match status" value="1"/>
</dbReference>
<dbReference type="PANTHER" id="PTHR47955">
    <property type="entry name" value="CYTOCHROME P450 FAMILY 71 PROTEIN"/>
    <property type="match status" value="1"/>
</dbReference>
<dbReference type="PROSITE" id="PS00086">
    <property type="entry name" value="CYTOCHROME_P450"/>
    <property type="match status" value="1"/>
</dbReference>
<accession>A0A834D070</accession>
<keyword evidence="6 8" id="KW-0408">Iron</keyword>
<sequence>MEKIRLPQLYSTMLQILLSFPTLSWLFFLFILVLYCKRSSKAKDQIHRKLPPGPWKLPLIGNLHQLVFSSLPHHSLTKLALKYGPIMQVQLGEVLAIVVSSPEIAKEVLHTHDTVFINRPTNLAVEILSYGYSGIVFTPYGDYWRQIRKISVMELLSAKRVQSFRSIREEEALNLVESVSLSGGLAINLSEKILSMTYGVTSRAAIGAKCRQEKEFISLVKEILLMSGGFDVPNLFPSLKFLGFLTGMKPTLEKMHRKTDRILEDIIKQKMERSTNSSSAGYAQSAEHEDLVDVLLKLQENGGLDFDITRDHIKAMTLDIVIAGSETSASTIEWAMSELVKNPRVMEKAQAEVRRVLEGRGNINETDIQKLDYLRAVVKETLRLHPPGALIARESREKCEISGYEIPSNTKVLINTWAMGREYWIDANYFHPERFYDSSIDFKGTNFEYIPFGSGRRICPGISFALISVELALSHLLFNWNLPNGIKPKELDMSESPGITATKRKDLYIIATPWIPLFNN</sequence>
<comment type="caution">
    <text evidence="11">The sequence shown here is derived from an EMBL/GenBank/DDBJ whole genome shotgun (WGS) entry which is preliminary data.</text>
</comment>
<proteinExistence type="inferred from homology"/>
<dbReference type="FunFam" id="1.10.630.10:FF:000043">
    <property type="entry name" value="Cytochrome P450 99A2"/>
    <property type="match status" value="1"/>
</dbReference>
<evidence type="ECO:0000256" key="3">
    <source>
        <dbReference type="ARBA" id="ARBA00022617"/>
    </source>
</evidence>
<evidence type="ECO:0000256" key="10">
    <source>
        <dbReference type="SAM" id="Phobius"/>
    </source>
</evidence>
<protein>
    <recommendedName>
        <fullName evidence="13">Cytochrome P450 71D8-like</fullName>
    </recommendedName>
</protein>
<evidence type="ECO:0000256" key="2">
    <source>
        <dbReference type="ARBA" id="ARBA00010617"/>
    </source>
</evidence>
<dbReference type="RefSeq" id="XP_018819235.2">
    <property type="nucleotide sequence ID" value="XM_018963690.2"/>
</dbReference>
<keyword evidence="7 9" id="KW-0503">Monooxygenase</keyword>
<keyword evidence="5 9" id="KW-0560">Oxidoreductase</keyword>
<organism evidence="11 12">
    <name type="scientific">Juglans regia</name>
    <name type="common">English walnut</name>
    <dbReference type="NCBI Taxonomy" id="51240"/>
    <lineage>
        <taxon>Eukaryota</taxon>
        <taxon>Viridiplantae</taxon>
        <taxon>Streptophyta</taxon>
        <taxon>Embryophyta</taxon>
        <taxon>Tracheophyta</taxon>
        <taxon>Spermatophyta</taxon>
        <taxon>Magnoliopsida</taxon>
        <taxon>eudicotyledons</taxon>
        <taxon>Gunneridae</taxon>
        <taxon>Pentapetalae</taxon>
        <taxon>rosids</taxon>
        <taxon>fabids</taxon>
        <taxon>Fagales</taxon>
        <taxon>Juglandaceae</taxon>
        <taxon>Juglans</taxon>
    </lineage>
</organism>
<keyword evidence="3 8" id="KW-0349">Heme</keyword>
<evidence type="ECO:0000313" key="11">
    <source>
        <dbReference type="EMBL" id="KAF5469941.1"/>
    </source>
</evidence>
<dbReference type="Pfam" id="PF00067">
    <property type="entry name" value="p450"/>
    <property type="match status" value="1"/>
</dbReference>
<dbReference type="InterPro" id="IPR002401">
    <property type="entry name" value="Cyt_P450_E_grp-I"/>
</dbReference>
<dbReference type="PRINTS" id="PR00385">
    <property type="entry name" value="P450"/>
</dbReference>
<evidence type="ECO:0000256" key="1">
    <source>
        <dbReference type="ARBA" id="ARBA00001971"/>
    </source>
</evidence>
<dbReference type="KEGG" id="jre:108989923"/>
<dbReference type="InterPro" id="IPR017972">
    <property type="entry name" value="Cyt_P450_CS"/>
</dbReference>